<dbReference type="Proteomes" id="UP000233343">
    <property type="component" value="Unassembled WGS sequence"/>
</dbReference>
<dbReference type="EMBL" id="PISD01000027">
    <property type="protein sequence ID" value="PKG28604.1"/>
    <property type="molecule type" value="Genomic_DNA"/>
</dbReference>
<dbReference type="CDD" id="cd00093">
    <property type="entry name" value="HTH_XRE"/>
    <property type="match status" value="1"/>
</dbReference>
<feature type="domain" description="HTH cro/C1-type" evidence="2">
    <location>
        <begin position="8"/>
        <end position="62"/>
    </location>
</feature>
<dbReference type="PANTHER" id="PTHR46797">
    <property type="entry name" value="HTH-TYPE TRANSCRIPTIONAL REGULATOR"/>
    <property type="match status" value="1"/>
</dbReference>
<dbReference type="SUPFAM" id="SSF47413">
    <property type="entry name" value="lambda repressor-like DNA-binding domains"/>
    <property type="match status" value="1"/>
</dbReference>
<dbReference type="InterPro" id="IPR014710">
    <property type="entry name" value="RmlC-like_jellyroll"/>
</dbReference>
<accession>A0A2N0ZGF8</accession>
<dbReference type="InterPro" id="IPR013096">
    <property type="entry name" value="Cupin_2"/>
</dbReference>
<dbReference type="InterPro" id="IPR001387">
    <property type="entry name" value="Cro/C1-type_HTH"/>
</dbReference>
<dbReference type="PANTHER" id="PTHR46797:SF25">
    <property type="entry name" value="TRANSCRIPTIONAL REGULATOR"/>
    <property type="match status" value="1"/>
</dbReference>
<dbReference type="GO" id="GO:0003700">
    <property type="term" value="F:DNA-binding transcription factor activity"/>
    <property type="evidence" value="ECO:0007669"/>
    <property type="project" value="TreeGrafter"/>
</dbReference>
<dbReference type="GO" id="GO:0003677">
    <property type="term" value="F:DNA binding"/>
    <property type="evidence" value="ECO:0007669"/>
    <property type="project" value="UniProtKB-KW"/>
</dbReference>
<dbReference type="RefSeq" id="WP_066195443.1">
    <property type="nucleotide sequence ID" value="NZ_CP194732.1"/>
</dbReference>
<gene>
    <name evidence="3" type="ORF">CWS20_12730</name>
</gene>
<proteinExistence type="predicted"/>
<comment type="caution">
    <text evidence="3">The sequence shown here is derived from an EMBL/GenBank/DDBJ whole genome shotgun (WGS) entry which is preliminary data.</text>
</comment>
<keyword evidence="4" id="KW-1185">Reference proteome</keyword>
<organism evidence="3 4">
    <name type="scientific">Cytobacillus horneckiae</name>
    <dbReference type="NCBI Taxonomy" id="549687"/>
    <lineage>
        <taxon>Bacteria</taxon>
        <taxon>Bacillati</taxon>
        <taxon>Bacillota</taxon>
        <taxon>Bacilli</taxon>
        <taxon>Bacillales</taxon>
        <taxon>Bacillaceae</taxon>
        <taxon>Cytobacillus</taxon>
    </lineage>
</organism>
<dbReference type="SUPFAM" id="SSF51182">
    <property type="entry name" value="RmlC-like cupins"/>
    <property type="match status" value="1"/>
</dbReference>
<dbReference type="Gene3D" id="1.10.260.40">
    <property type="entry name" value="lambda repressor-like DNA-binding domains"/>
    <property type="match status" value="1"/>
</dbReference>
<keyword evidence="1" id="KW-0238">DNA-binding</keyword>
<dbReference type="PROSITE" id="PS50943">
    <property type="entry name" value="HTH_CROC1"/>
    <property type="match status" value="1"/>
</dbReference>
<reference evidence="3 4" key="1">
    <citation type="journal article" date="2010" name="Int. J. Syst. Evol. Microbiol.">
        <title>Bacillus horneckiae sp. nov., isolated from a spacecraft-assembly clean room.</title>
        <authorList>
            <person name="Vaishampayan P."/>
            <person name="Probst A."/>
            <person name="Krishnamurthi S."/>
            <person name="Ghosh S."/>
            <person name="Osman S."/>
            <person name="McDowall A."/>
            <person name="Ruckmani A."/>
            <person name="Mayilraj S."/>
            <person name="Venkateswaran K."/>
        </authorList>
    </citation>
    <scope>NUCLEOTIDE SEQUENCE [LARGE SCALE GENOMIC DNA]</scope>
    <source>
        <strain evidence="4">1PO1SC</strain>
    </source>
</reference>
<evidence type="ECO:0000313" key="3">
    <source>
        <dbReference type="EMBL" id="PKG28604.1"/>
    </source>
</evidence>
<dbReference type="CDD" id="cd02209">
    <property type="entry name" value="cupin_XRE_C"/>
    <property type="match status" value="1"/>
</dbReference>
<protein>
    <submittedName>
        <fullName evidence="3">XRE family transcriptional regulator</fullName>
    </submittedName>
</protein>
<evidence type="ECO:0000256" key="1">
    <source>
        <dbReference type="ARBA" id="ARBA00023125"/>
    </source>
</evidence>
<sequence length="180" mass="20286">MDEIYKKIKELRIQNGLTLKDLSEKTDLSISFLSQVERGASSLAITSLKKIADSLNVKITDFFENEPNHSYLVKEGEQKPFKIEGSAFTYTRLSGQFSGRTLEPMIVSLKPNQSSIQQYSHPGEEFYYVLKGAVIFTVDGTDYFMKKGDSIHFPSSSQHTMENPLSDESVILCVLTPVIF</sequence>
<evidence type="ECO:0000259" key="2">
    <source>
        <dbReference type="PROSITE" id="PS50943"/>
    </source>
</evidence>
<dbReference type="InterPro" id="IPR050807">
    <property type="entry name" value="TransReg_Diox_bact_type"/>
</dbReference>
<evidence type="ECO:0000313" key="4">
    <source>
        <dbReference type="Proteomes" id="UP000233343"/>
    </source>
</evidence>
<dbReference type="InterPro" id="IPR011051">
    <property type="entry name" value="RmlC_Cupin_sf"/>
</dbReference>
<dbReference type="Pfam" id="PF07883">
    <property type="entry name" value="Cupin_2"/>
    <property type="match status" value="1"/>
</dbReference>
<dbReference type="SMART" id="SM00530">
    <property type="entry name" value="HTH_XRE"/>
    <property type="match status" value="1"/>
</dbReference>
<dbReference type="AlphaFoldDB" id="A0A2N0ZGF8"/>
<dbReference type="Gene3D" id="2.60.120.10">
    <property type="entry name" value="Jelly Rolls"/>
    <property type="match status" value="1"/>
</dbReference>
<name>A0A2N0ZGF8_9BACI</name>
<dbReference type="GO" id="GO:0005829">
    <property type="term" value="C:cytosol"/>
    <property type="evidence" value="ECO:0007669"/>
    <property type="project" value="TreeGrafter"/>
</dbReference>
<dbReference type="InterPro" id="IPR010982">
    <property type="entry name" value="Lambda_DNA-bd_dom_sf"/>
</dbReference>
<dbReference type="Pfam" id="PF01381">
    <property type="entry name" value="HTH_3"/>
    <property type="match status" value="1"/>
</dbReference>